<dbReference type="InterPro" id="IPR011991">
    <property type="entry name" value="ArsR-like_HTH"/>
</dbReference>
<dbReference type="InterPro" id="IPR036388">
    <property type="entry name" value="WH-like_DNA-bd_sf"/>
</dbReference>
<dbReference type="EMBL" id="CP146612">
    <property type="protein sequence ID" value="WWX25944.1"/>
    <property type="molecule type" value="Genomic_DNA"/>
</dbReference>
<evidence type="ECO:0000259" key="2">
    <source>
        <dbReference type="Pfam" id="PF18765"/>
    </source>
</evidence>
<accession>A0ABZ2J4W8</accession>
<dbReference type="CDD" id="cd00090">
    <property type="entry name" value="HTH_ARSR"/>
    <property type="match status" value="1"/>
</dbReference>
<dbReference type="RefSeq" id="WP_338738612.1">
    <property type="nucleotide sequence ID" value="NZ_CP146612.1"/>
</dbReference>
<sequence>MNLLEIISGSKLRAKLLGWLFSHPDERFYARQLTALLQEDSTNLSRELARLEKAGLLNRVIEGRQKYYQANRQSPIFDELHRLVIKTSGIADTLRAALMSVAEQIRVAFIYGSFAAGTENRHSDIDLMVIGDISPEELTVPLDIAEARLAREINPALYTPAEFRDKLDEGHHFLKTVTGAEKMFLIGDEDEFGRLAGRGQTKNTYDKPSGNSPLDDRI</sequence>
<dbReference type="Proteomes" id="UP001375370">
    <property type="component" value="Chromosome"/>
</dbReference>
<dbReference type="CDD" id="cd05403">
    <property type="entry name" value="NT_KNTase_like"/>
    <property type="match status" value="1"/>
</dbReference>
<dbReference type="InterPro" id="IPR041633">
    <property type="entry name" value="Polbeta"/>
</dbReference>
<dbReference type="Gene3D" id="1.10.10.10">
    <property type="entry name" value="Winged helix-like DNA-binding domain superfamily/Winged helix DNA-binding domain"/>
    <property type="match status" value="1"/>
</dbReference>
<proteinExistence type="predicted"/>
<dbReference type="SUPFAM" id="SSF81301">
    <property type="entry name" value="Nucleotidyltransferase"/>
    <property type="match status" value="1"/>
</dbReference>
<organism evidence="3 4">
    <name type="scientific">Candidatus Dehalogenimonas loeffleri</name>
    <dbReference type="NCBI Taxonomy" id="3127115"/>
    <lineage>
        <taxon>Bacteria</taxon>
        <taxon>Bacillati</taxon>
        <taxon>Chloroflexota</taxon>
        <taxon>Dehalococcoidia</taxon>
        <taxon>Dehalococcoidales</taxon>
        <taxon>Dehalococcoidaceae</taxon>
        <taxon>Dehalogenimonas</taxon>
    </lineage>
</organism>
<dbReference type="Gene3D" id="3.30.460.10">
    <property type="entry name" value="Beta Polymerase, domain 2"/>
    <property type="match status" value="1"/>
</dbReference>
<feature type="region of interest" description="Disordered" evidence="1">
    <location>
        <begin position="195"/>
        <end position="218"/>
    </location>
</feature>
<evidence type="ECO:0000313" key="3">
    <source>
        <dbReference type="EMBL" id="WWX25944.1"/>
    </source>
</evidence>
<evidence type="ECO:0000313" key="4">
    <source>
        <dbReference type="Proteomes" id="UP001375370"/>
    </source>
</evidence>
<dbReference type="InterPro" id="IPR036390">
    <property type="entry name" value="WH_DNA-bd_sf"/>
</dbReference>
<reference evidence="3 4" key="1">
    <citation type="submission" date="2024-03" db="EMBL/GenBank/DDBJ databases">
        <title>A Dehalogenimonas Isolated from Estuarine Sediments Dihaloeliminates Chlorinated Alkanes.</title>
        <authorList>
            <person name="Yang Y."/>
            <person name="Wang H."/>
        </authorList>
    </citation>
    <scope>NUCLEOTIDE SEQUENCE [LARGE SCALE GENOMIC DNA]</scope>
    <source>
        <strain evidence="3 4">W</strain>
    </source>
</reference>
<evidence type="ECO:0000256" key="1">
    <source>
        <dbReference type="SAM" id="MobiDB-lite"/>
    </source>
</evidence>
<dbReference type="Pfam" id="PF18765">
    <property type="entry name" value="Polbeta"/>
    <property type="match status" value="1"/>
</dbReference>
<gene>
    <name evidence="3" type="ORF">V8247_02970</name>
</gene>
<protein>
    <submittedName>
        <fullName evidence="3">Nucleotidyltransferase domain-containing protein</fullName>
    </submittedName>
</protein>
<name>A0ABZ2J4W8_9CHLR</name>
<dbReference type="InterPro" id="IPR043519">
    <property type="entry name" value="NT_sf"/>
</dbReference>
<keyword evidence="4" id="KW-1185">Reference proteome</keyword>
<dbReference type="SUPFAM" id="SSF46785">
    <property type="entry name" value="Winged helix' DNA-binding domain"/>
    <property type="match status" value="1"/>
</dbReference>
<feature type="domain" description="Polymerase beta nucleotidyltransferase" evidence="2">
    <location>
        <begin position="102"/>
        <end position="146"/>
    </location>
</feature>